<reference evidence="3" key="1">
    <citation type="journal article" date="2006" name="PLoS Biol.">
        <title>Macronuclear genome sequence of the ciliate Tetrahymena thermophila, a model eukaryote.</title>
        <authorList>
            <person name="Eisen J.A."/>
            <person name="Coyne R.S."/>
            <person name="Wu M."/>
            <person name="Wu D."/>
            <person name="Thiagarajan M."/>
            <person name="Wortman J.R."/>
            <person name="Badger J.H."/>
            <person name="Ren Q."/>
            <person name="Amedeo P."/>
            <person name="Jones K.M."/>
            <person name="Tallon L.J."/>
            <person name="Delcher A.L."/>
            <person name="Salzberg S.L."/>
            <person name="Silva J.C."/>
            <person name="Haas B.J."/>
            <person name="Majoros W.H."/>
            <person name="Farzad M."/>
            <person name="Carlton J.M."/>
            <person name="Smith R.K. Jr."/>
            <person name="Garg J."/>
            <person name="Pearlman R.E."/>
            <person name="Karrer K.M."/>
            <person name="Sun L."/>
            <person name="Manning G."/>
            <person name="Elde N.C."/>
            <person name="Turkewitz A.P."/>
            <person name="Asai D.J."/>
            <person name="Wilkes D.E."/>
            <person name="Wang Y."/>
            <person name="Cai H."/>
            <person name="Collins K."/>
            <person name="Stewart B.A."/>
            <person name="Lee S.R."/>
            <person name="Wilamowska K."/>
            <person name="Weinberg Z."/>
            <person name="Ruzzo W.L."/>
            <person name="Wloga D."/>
            <person name="Gaertig J."/>
            <person name="Frankel J."/>
            <person name="Tsao C.-C."/>
            <person name="Gorovsky M.A."/>
            <person name="Keeling P.J."/>
            <person name="Waller R.F."/>
            <person name="Patron N.J."/>
            <person name="Cherry J.M."/>
            <person name="Stover N.A."/>
            <person name="Krieger C.J."/>
            <person name="del Toro C."/>
            <person name="Ryder H.F."/>
            <person name="Williamson S.C."/>
            <person name="Barbeau R.A."/>
            <person name="Hamilton E.P."/>
            <person name="Orias E."/>
        </authorList>
    </citation>
    <scope>NUCLEOTIDE SEQUENCE [LARGE SCALE GENOMIC DNA]</scope>
    <source>
        <strain evidence="3">SB210</strain>
    </source>
</reference>
<protein>
    <recommendedName>
        <fullName evidence="4">Transmembrane protein</fullName>
    </recommendedName>
</protein>
<evidence type="ECO:0000313" key="3">
    <source>
        <dbReference type="Proteomes" id="UP000009168"/>
    </source>
</evidence>
<feature type="chain" id="PRO_5003712309" description="Transmembrane protein" evidence="1">
    <location>
        <begin position="22"/>
        <end position="202"/>
    </location>
</feature>
<dbReference type="RefSeq" id="XP_001018726.2">
    <property type="nucleotide sequence ID" value="XM_001018726.2"/>
</dbReference>
<keyword evidence="1" id="KW-0732">Signal</keyword>
<evidence type="ECO:0008006" key="4">
    <source>
        <dbReference type="Google" id="ProtNLM"/>
    </source>
</evidence>
<evidence type="ECO:0000256" key="1">
    <source>
        <dbReference type="SAM" id="SignalP"/>
    </source>
</evidence>
<name>I7M8M9_TETTS</name>
<feature type="signal peptide" evidence="1">
    <location>
        <begin position="1"/>
        <end position="21"/>
    </location>
</feature>
<dbReference type="GeneID" id="7839606"/>
<dbReference type="Proteomes" id="UP000009168">
    <property type="component" value="Unassembled WGS sequence"/>
</dbReference>
<proteinExistence type="predicted"/>
<evidence type="ECO:0000313" key="2">
    <source>
        <dbReference type="EMBL" id="EAR98481.2"/>
    </source>
</evidence>
<dbReference type="AlphaFoldDB" id="I7M8M9"/>
<keyword evidence="3" id="KW-1185">Reference proteome</keyword>
<accession>I7M8M9</accession>
<organism evidence="2 3">
    <name type="scientific">Tetrahymena thermophila (strain SB210)</name>
    <dbReference type="NCBI Taxonomy" id="312017"/>
    <lineage>
        <taxon>Eukaryota</taxon>
        <taxon>Sar</taxon>
        <taxon>Alveolata</taxon>
        <taxon>Ciliophora</taxon>
        <taxon>Intramacronucleata</taxon>
        <taxon>Oligohymenophorea</taxon>
        <taxon>Hymenostomatida</taxon>
        <taxon>Tetrahymenina</taxon>
        <taxon>Tetrahymenidae</taxon>
        <taxon>Tetrahymena</taxon>
    </lineage>
</organism>
<gene>
    <name evidence="2" type="ORF">TTHERM_00292080</name>
</gene>
<sequence>MKKINSLYITLLFLCITRSLQHGDDERPSKKIKQTLKDRTVELKNFQISYIMTLDGQDKLQYEIQPSQIQSIVQQDYCEKWILQFYNVSNYWKFICQNGKKQVGELQNLLLSSILSKESKIGDIKLQENIIQEFTLKKPEKQHYNFEHSKIKDGCFKIDVYPHGVLNYAFEIRFCVDQQKVATVDKYRVILEDKQLGKKIFE</sequence>
<dbReference type="EMBL" id="GG662651">
    <property type="protein sequence ID" value="EAR98481.2"/>
    <property type="molecule type" value="Genomic_DNA"/>
</dbReference>
<dbReference type="KEGG" id="tet:TTHERM_00292080"/>
<dbReference type="InParanoid" id="I7M8M9"/>